<dbReference type="InterPro" id="IPR050319">
    <property type="entry name" value="ABC_transp_ATP-bind"/>
</dbReference>
<dbReference type="Proteomes" id="UP001059617">
    <property type="component" value="Chromosome"/>
</dbReference>
<dbReference type="InterPro" id="IPR013563">
    <property type="entry name" value="Oligopep_ABC_C"/>
</dbReference>
<keyword evidence="7" id="KW-0547">Nucleotide-binding</keyword>
<evidence type="ECO:0000256" key="4">
    <source>
        <dbReference type="ARBA" id="ARBA00022475"/>
    </source>
</evidence>
<evidence type="ECO:0000256" key="9">
    <source>
        <dbReference type="ARBA" id="ARBA00022840"/>
    </source>
</evidence>
<dbReference type="Gene3D" id="3.40.50.300">
    <property type="entry name" value="P-loop containing nucleotide triphosphate hydrolases"/>
    <property type="match status" value="1"/>
</dbReference>
<dbReference type="SMART" id="SM00382">
    <property type="entry name" value="AAA"/>
    <property type="match status" value="1"/>
</dbReference>
<dbReference type="PROSITE" id="PS00211">
    <property type="entry name" value="ABC_TRANSPORTER_1"/>
    <property type="match status" value="1"/>
</dbReference>
<comment type="subcellular location">
    <subcellularLocation>
        <location evidence="1">Cell inner membrane</location>
    </subcellularLocation>
</comment>
<evidence type="ECO:0000256" key="12">
    <source>
        <dbReference type="ARBA" id="ARBA00037530"/>
    </source>
</evidence>
<feature type="compositionally biased region" description="Basic and acidic residues" evidence="17">
    <location>
        <begin position="256"/>
        <end position="268"/>
    </location>
</feature>
<evidence type="ECO:0000256" key="8">
    <source>
        <dbReference type="ARBA" id="ARBA00022801"/>
    </source>
</evidence>
<feature type="region of interest" description="Disordered" evidence="17">
    <location>
        <begin position="255"/>
        <end position="315"/>
    </location>
</feature>
<proteinExistence type="inferred from homology"/>
<name>A0ABY5W7M6_9ACTN</name>
<dbReference type="CDD" id="cd03257">
    <property type="entry name" value="ABC_NikE_OppD_transporters"/>
    <property type="match status" value="1"/>
</dbReference>
<evidence type="ECO:0000256" key="16">
    <source>
        <dbReference type="ARBA" id="ARBA00047640"/>
    </source>
</evidence>
<comment type="function">
    <text evidence="12">Part of the ABC transporter complex GsiABCD involved in glutathione import. Responsible for energy coupling to the transport system.</text>
</comment>
<keyword evidence="10" id="KW-1278">Translocase</keyword>
<accession>A0ABY5W7M6</accession>
<keyword evidence="5" id="KW-0997">Cell inner membrane</keyword>
<gene>
    <name evidence="19" type="ORF">Dfulv_14470</name>
</gene>
<dbReference type="Pfam" id="PF08352">
    <property type="entry name" value="oligo_HPY"/>
    <property type="match status" value="1"/>
</dbReference>
<protein>
    <recommendedName>
        <fullName evidence="15">Glutathione import ATP-binding protein GsiA</fullName>
        <ecNumber evidence="14">7.4.2.10</ecNumber>
    </recommendedName>
</protein>
<dbReference type="InterPro" id="IPR003593">
    <property type="entry name" value="AAA+_ATPase"/>
</dbReference>
<sequence length="315" mass="34536">MKPILELTDVVKRFPLHGGSAVHAVEHVSLSVPSGRTVALVGESGCGKSTLANLAMRLDKPDSGSIVLDGVDITHLRSRALRPHRRKIQMVFQDPFASLNPRAAVGNSVAEPLRVHGTPGGATHEDRVAELFRLVGLDPSDMAKYPHQFSGGQRQRVCIARALASEPSLVVADEATSALDVSVRARVLNLFMELQEKLGIAYLFVSHDLAVVERVAHQVAVMRLGQIVEFGSRQDIFTDPRHPYTRRLLEAVPVADPDRRRTRDRSNDELVSPVRPRGSSPERVTMHEVSPGHWVAEPAGRHRPSADAPARHTIE</sequence>
<keyword evidence="6" id="KW-0677">Repeat</keyword>
<organism evidence="19 20">
    <name type="scientific">Dactylosporangium fulvum</name>
    <dbReference type="NCBI Taxonomy" id="53359"/>
    <lineage>
        <taxon>Bacteria</taxon>
        <taxon>Bacillati</taxon>
        <taxon>Actinomycetota</taxon>
        <taxon>Actinomycetes</taxon>
        <taxon>Micromonosporales</taxon>
        <taxon>Micromonosporaceae</taxon>
        <taxon>Dactylosporangium</taxon>
    </lineage>
</organism>
<evidence type="ECO:0000256" key="5">
    <source>
        <dbReference type="ARBA" id="ARBA00022519"/>
    </source>
</evidence>
<evidence type="ECO:0000256" key="17">
    <source>
        <dbReference type="SAM" id="MobiDB-lite"/>
    </source>
</evidence>
<reference evidence="19" key="2">
    <citation type="submission" date="2022-09" db="EMBL/GenBank/DDBJ databases">
        <title>Biosynthetic gene clusters of Dactylosporangioum fulvum.</title>
        <authorList>
            <person name="Caradec T."/>
        </authorList>
    </citation>
    <scope>NUCLEOTIDE SEQUENCE</scope>
    <source>
        <strain evidence="19">NRRL B-16292</strain>
    </source>
</reference>
<comment type="subunit">
    <text evidence="2">The complex is composed of two ATP-binding proteins (GsiA), two transmembrane proteins (GsiC and GsiD) and a solute-binding protein (GsiB).</text>
</comment>
<dbReference type="EC" id="7.4.2.10" evidence="14"/>
<dbReference type="EMBL" id="CP073720">
    <property type="protein sequence ID" value="UWP85365.1"/>
    <property type="molecule type" value="Genomic_DNA"/>
</dbReference>
<evidence type="ECO:0000256" key="11">
    <source>
        <dbReference type="ARBA" id="ARBA00023136"/>
    </source>
</evidence>
<keyword evidence="11" id="KW-0472">Membrane</keyword>
<evidence type="ECO:0000313" key="19">
    <source>
        <dbReference type="EMBL" id="UWP85365.1"/>
    </source>
</evidence>
<evidence type="ECO:0000259" key="18">
    <source>
        <dbReference type="PROSITE" id="PS50893"/>
    </source>
</evidence>
<keyword evidence="4" id="KW-1003">Cell membrane</keyword>
<keyword evidence="20" id="KW-1185">Reference proteome</keyword>
<comment type="similarity">
    <text evidence="13">Belongs to the ABC transporter superfamily. Glutathione importer (TC 3.A.1.5.11) family.</text>
</comment>
<evidence type="ECO:0000256" key="2">
    <source>
        <dbReference type="ARBA" id="ARBA00011469"/>
    </source>
</evidence>
<evidence type="ECO:0000256" key="15">
    <source>
        <dbReference type="ARBA" id="ARBA00041187"/>
    </source>
</evidence>
<dbReference type="GO" id="GO:0005524">
    <property type="term" value="F:ATP binding"/>
    <property type="evidence" value="ECO:0007669"/>
    <property type="project" value="UniProtKB-KW"/>
</dbReference>
<dbReference type="PANTHER" id="PTHR43776:SF15">
    <property type="entry name" value="GLUTATHIONE IMPORT ATP-BINDING PROTEIN GSIA"/>
    <property type="match status" value="1"/>
</dbReference>
<evidence type="ECO:0000256" key="14">
    <source>
        <dbReference type="ARBA" id="ARBA00039050"/>
    </source>
</evidence>
<evidence type="ECO:0000256" key="6">
    <source>
        <dbReference type="ARBA" id="ARBA00022737"/>
    </source>
</evidence>
<feature type="domain" description="ABC transporter" evidence="18">
    <location>
        <begin position="5"/>
        <end position="249"/>
    </location>
</feature>
<evidence type="ECO:0000256" key="13">
    <source>
        <dbReference type="ARBA" id="ARBA00038416"/>
    </source>
</evidence>
<dbReference type="Pfam" id="PF00005">
    <property type="entry name" value="ABC_tran"/>
    <property type="match status" value="1"/>
</dbReference>
<comment type="catalytic activity">
    <reaction evidence="16">
        <text>glutathione(out) + ATP + H2O = glutathione(in) + ADP + phosphate + H(+)</text>
        <dbReference type="Rhea" id="RHEA:29791"/>
        <dbReference type="ChEBI" id="CHEBI:15377"/>
        <dbReference type="ChEBI" id="CHEBI:15378"/>
        <dbReference type="ChEBI" id="CHEBI:30616"/>
        <dbReference type="ChEBI" id="CHEBI:43474"/>
        <dbReference type="ChEBI" id="CHEBI:57925"/>
        <dbReference type="ChEBI" id="CHEBI:456216"/>
        <dbReference type="EC" id="7.4.2.10"/>
    </reaction>
</comment>
<dbReference type="InterPro" id="IPR017871">
    <property type="entry name" value="ABC_transporter-like_CS"/>
</dbReference>
<evidence type="ECO:0000256" key="7">
    <source>
        <dbReference type="ARBA" id="ARBA00022741"/>
    </source>
</evidence>
<evidence type="ECO:0000256" key="10">
    <source>
        <dbReference type="ARBA" id="ARBA00022967"/>
    </source>
</evidence>
<dbReference type="PROSITE" id="PS50893">
    <property type="entry name" value="ABC_TRANSPORTER_2"/>
    <property type="match status" value="1"/>
</dbReference>
<keyword evidence="3" id="KW-0813">Transport</keyword>
<reference evidence="19" key="1">
    <citation type="submission" date="2021-04" db="EMBL/GenBank/DDBJ databases">
        <authorList>
            <person name="Hartkoorn R.C."/>
            <person name="Beaudoing E."/>
            <person name="Hot D."/>
        </authorList>
    </citation>
    <scope>NUCLEOTIDE SEQUENCE</scope>
    <source>
        <strain evidence="19">NRRL B-16292</strain>
    </source>
</reference>
<evidence type="ECO:0000256" key="3">
    <source>
        <dbReference type="ARBA" id="ARBA00022448"/>
    </source>
</evidence>
<keyword evidence="8" id="KW-0378">Hydrolase</keyword>
<evidence type="ECO:0000313" key="20">
    <source>
        <dbReference type="Proteomes" id="UP001059617"/>
    </source>
</evidence>
<evidence type="ECO:0000256" key="1">
    <source>
        <dbReference type="ARBA" id="ARBA00004533"/>
    </source>
</evidence>
<dbReference type="PANTHER" id="PTHR43776">
    <property type="entry name" value="TRANSPORT ATP-BINDING PROTEIN"/>
    <property type="match status" value="1"/>
</dbReference>
<keyword evidence="9 19" id="KW-0067">ATP-binding</keyword>
<dbReference type="InterPro" id="IPR003439">
    <property type="entry name" value="ABC_transporter-like_ATP-bd"/>
</dbReference>
<dbReference type="InterPro" id="IPR027417">
    <property type="entry name" value="P-loop_NTPase"/>
</dbReference>
<dbReference type="SUPFAM" id="SSF52540">
    <property type="entry name" value="P-loop containing nucleoside triphosphate hydrolases"/>
    <property type="match status" value="1"/>
</dbReference>
<dbReference type="RefSeq" id="WP_259863470.1">
    <property type="nucleotide sequence ID" value="NZ_BAAAST010000020.1"/>
</dbReference>